<dbReference type="Pfam" id="PF07581">
    <property type="entry name" value="Glug"/>
    <property type="match status" value="1"/>
</dbReference>
<feature type="non-terminal residue" evidence="2">
    <location>
        <position position="257"/>
    </location>
</feature>
<comment type="caution">
    <text evidence="2">The sequence shown here is derived from an EMBL/GenBank/DDBJ whole genome shotgun (WGS) entry which is preliminary data.</text>
</comment>
<proteinExistence type="predicted"/>
<evidence type="ECO:0000259" key="1">
    <source>
        <dbReference type="Pfam" id="PF07581"/>
    </source>
</evidence>
<name>X1I870_9ZZZZ</name>
<accession>X1I870</accession>
<protein>
    <recommendedName>
        <fullName evidence="1">GLUG domain-containing protein</fullName>
    </recommendedName>
</protein>
<feature type="domain" description="GLUG" evidence="1">
    <location>
        <begin position="213"/>
        <end position="237"/>
    </location>
</feature>
<dbReference type="EMBL" id="BARU01034222">
    <property type="protein sequence ID" value="GAH62309.1"/>
    <property type="molecule type" value="Genomic_DNA"/>
</dbReference>
<gene>
    <name evidence="2" type="ORF">S03H2_53749</name>
</gene>
<organism evidence="2">
    <name type="scientific">marine sediment metagenome</name>
    <dbReference type="NCBI Taxonomy" id="412755"/>
    <lineage>
        <taxon>unclassified sequences</taxon>
        <taxon>metagenomes</taxon>
        <taxon>ecological metagenomes</taxon>
    </lineage>
</organism>
<dbReference type="Gene3D" id="2.160.20.110">
    <property type="match status" value="1"/>
</dbReference>
<evidence type="ECO:0000313" key="2">
    <source>
        <dbReference type="EMBL" id="GAH62309.1"/>
    </source>
</evidence>
<reference evidence="2" key="1">
    <citation type="journal article" date="2014" name="Front. Microbiol.">
        <title>High frequency of phylogenetically diverse reductive dehalogenase-homologous genes in deep subseafloor sedimentary metagenomes.</title>
        <authorList>
            <person name="Kawai M."/>
            <person name="Futagami T."/>
            <person name="Toyoda A."/>
            <person name="Takaki Y."/>
            <person name="Nishi S."/>
            <person name="Hori S."/>
            <person name="Arai W."/>
            <person name="Tsubouchi T."/>
            <person name="Morono Y."/>
            <person name="Uchiyama I."/>
            <person name="Ito T."/>
            <person name="Fujiyama A."/>
            <person name="Inagaki F."/>
            <person name="Takami H."/>
        </authorList>
    </citation>
    <scope>NUCLEOTIDE SEQUENCE</scope>
    <source>
        <strain evidence="2">Expedition CK06-06</strain>
    </source>
</reference>
<dbReference type="AlphaFoldDB" id="X1I870"/>
<sequence>PFTEAPWTVDEINGVGANSLDAFGIYAHDVKPPVLVTQIYAKVYPLGLIIGDADHPFTGQFDGKGHEISNLFIYRPPIEPTGPKSLVYLPRNAPDFIGLFPNVDDPAIIKNVGIVDCDITGRDVTGALIGSNTGEITSCHSSGSVTGGGYTGGLIGQNGGAGKVTGCHSSCTVTGQESYTSADDSFGGLVGYHPAGPAISQCYATGNIIAPDATSIGGLVGYTLGPVTDSYARGDVTGNYAGGLVGVNRGATTYCPN</sequence>
<feature type="non-terminal residue" evidence="2">
    <location>
        <position position="1"/>
    </location>
</feature>
<dbReference type="InterPro" id="IPR011493">
    <property type="entry name" value="GLUG"/>
</dbReference>